<dbReference type="HOGENOM" id="CLU_3093038_0_0_1"/>
<sequence>MENTRPLLPHPGFGLQKRQQAICLLILNVDVYPVSDAGPAALGSLLEQAEGG</sequence>
<organism evidence="1 2">
    <name type="scientific">Oidiodendron maius (strain Zn)</name>
    <dbReference type="NCBI Taxonomy" id="913774"/>
    <lineage>
        <taxon>Eukaryota</taxon>
        <taxon>Fungi</taxon>
        <taxon>Dikarya</taxon>
        <taxon>Ascomycota</taxon>
        <taxon>Pezizomycotina</taxon>
        <taxon>Leotiomycetes</taxon>
        <taxon>Leotiomycetes incertae sedis</taxon>
        <taxon>Myxotrichaceae</taxon>
        <taxon>Oidiodendron</taxon>
    </lineage>
</organism>
<evidence type="ECO:0000313" key="2">
    <source>
        <dbReference type="Proteomes" id="UP000054321"/>
    </source>
</evidence>
<reference evidence="2" key="2">
    <citation type="submission" date="2015-01" db="EMBL/GenBank/DDBJ databases">
        <title>Evolutionary Origins and Diversification of the Mycorrhizal Mutualists.</title>
        <authorList>
            <consortium name="DOE Joint Genome Institute"/>
            <consortium name="Mycorrhizal Genomics Consortium"/>
            <person name="Kohler A."/>
            <person name="Kuo A."/>
            <person name="Nagy L.G."/>
            <person name="Floudas D."/>
            <person name="Copeland A."/>
            <person name="Barry K.W."/>
            <person name="Cichocki N."/>
            <person name="Veneault-Fourrey C."/>
            <person name="LaButti K."/>
            <person name="Lindquist E.A."/>
            <person name="Lipzen A."/>
            <person name="Lundell T."/>
            <person name="Morin E."/>
            <person name="Murat C."/>
            <person name="Riley R."/>
            <person name="Ohm R."/>
            <person name="Sun H."/>
            <person name="Tunlid A."/>
            <person name="Henrissat B."/>
            <person name="Grigoriev I.V."/>
            <person name="Hibbett D.S."/>
            <person name="Martin F."/>
        </authorList>
    </citation>
    <scope>NUCLEOTIDE SEQUENCE [LARGE SCALE GENOMIC DNA]</scope>
    <source>
        <strain evidence="2">Zn</strain>
    </source>
</reference>
<evidence type="ECO:0000313" key="1">
    <source>
        <dbReference type="EMBL" id="KIN03635.1"/>
    </source>
</evidence>
<reference evidence="1 2" key="1">
    <citation type="submission" date="2014-04" db="EMBL/GenBank/DDBJ databases">
        <authorList>
            <consortium name="DOE Joint Genome Institute"/>
            <person name="Kuo A."/>
            <person name="Martino E."/>
            <person name="Perotto S."/>
            <person name="Kohler A."/>
            <person name="Nagy L.G."/>
            <person name="Floudas D."/>
            <person name="Copeland A."/>
            <person name="Barry K.W."/>
            <person name="Cichocki N."/>
            <person name="Veneault-Fourrey C."/>
            <person name="LaButti K."/>
            <person name="Lindquist E.A."/>
            <person name="Lipzen A."/>
            <person name="Lundell T."/>
            <person name="Morin E."/>
            <person name="Murat C."/>
            <person name="Sun H."/>
            <person name="Tunlid A."/>
            <person name="Henrissat B."/>
            <person name="Grigoriev I.V."/>
            <person name="Hibbett D.S."/>
            <person name="Martin F."/>
            <person name="Nordberg H.P."/>
            <person name="Cantor M.N."/>
            <person name="Hua S.X."/>
        </authorList>
    </citation>
    <scope>NUCLEOTIDE SEQUENCE [LARGE SCALE GENOMIC DNA]</scope>
    <source>
        <strain evidence="1 2">Zn</strain>
    </source>
</reference>
<dbReference type="Proteomes" id="UP000054321">
    <property type="component" value="Unassembled WGS sequence"/>
</dbReference>
<dbReference type="AlphaFoldDB" id="A0A0C3HKT8"/>
<proteinExistence type="predicted"/>
<gene>
    <name evidence="1" type="ORF">OIDMADRAFT_17958</name>
</gene>
<accession>A0A0C3HKT8</accession>
<dbReference type="InParanoid" id="A0A0C3HKT8"/>
<keyword evidence="2" id="KW-1185">Reference proteome</keyword>
<protein>
    <submittedName>
        <fullName evidence="1">Uncharacterized protein</fullName>
    </submittedName>
</protein>
<feature type="non-terminal residue" evidence="1">
    <location>
        <position position="52"/>
    </location>
</feature>
<dbReference type="EMBL" id="KN832873">
    <property type="protein sequence ID" value="KIN03635.1"/>
    <property type="molecule type" value="Genomic_DNA"/>
</dbReference>
<name>A0A0C3HKT8_OIDMZ</name>